<evidence type="ECO:0000256" key="3">
    <source>
        <dbReference type="SAM" id="SignalP"/>
    </source>
</evidence>
<keyword evidence="1 3" id="KW-0732">Signal</keyword>
<feature type="region of interest" description="Disordered" evidence="2">
    <location>
        <begin position="117"/>
        <end position="182"/>
    </location>
</feature>
<organism evidence="5 6">
    <name type="scientific">Aspergillus terreus (strain NIH 2624 / FGSC A1156)</name>
    <dbReference type="NCBI Taxonomy" id="341663"/>
    <lineage>
        <taxon>Eukaryota</taxon>
        <taxon>Fungi</taxon>
        <taxon>Dikarya</taxon>
        <taxon>Ascomycota</taxon>
        <taxon>Pezizomycotina</taxon>
        <taxon>Eurotiomycetes</taxon>
        <taxon>Eurotiomycetidae</taxon>
        <taxon>Eurotiales</taxon>
        <taxon>Aspergillaceae</taxon>
        <taxon>Aspergillus</taxon>
        <taxon>Aspergillus subgen. Circumdati</taxon>
    </lineage>
</organism>
<evidence type="ECO:0000256" key="1">
    <source>
        <dbReference type="ARBA" id="ARBA00022729"/>
    </source>
</evidence>
<dbReference type="VEuPathDB" id="FungiDB:ATEG_09034"/>
<dbReference type="eggNOG" id="ENOG502S7YR">
    <property type="taxonomic scope" value="Eukaryota"/>
</dbReference>
<feature type="signal peptide" evidence="3">
    <location>
        <begin position="1"/>
        <end position="18"/>
    </location>
</feature>
<gene>
    <name evidence="5" type="ORF">ATEG_09034</name>
</gene>
<accession>Q0CBA0</accession>
<dbReference type="RefSeq" id="XP_001217656.1">
    <property type="nucleotide sequence ID" value="XM_001217655.1"/>
</dbReference>
<dbReference type="PANTHER" id="PTHR35185">
    <property type="entry name" value="SERINE/THREONINE-RICH PROTEIN ADG2-RELATED"/>
    <property type="match status" value="1"/>
</dbReference>
<feature type="domain" description="Yeast cell wall synthesis Kre9/Knh1-like N-terminal" evidence="4">
    <location>
        <begin position="24"/>
        <end position="115"/>
    </location>
</feature>
<protein>
    <recommendedName>
        <fullName evidence="4">Yeast cell wall synthesis Kre9/Knh1-like N-terminal domain-containing protein</fullName>
    </recommendedName>
</protein>
<dbReference type="Proteomes" id="UP000007963">
    <property type="component" value="Unassembled WGS sequence"/>
</dbReference>
<dbReference type="Pfam" id="PF10342">
    <property type="entry name" value="Kre9_KNH"/>
    <property type="match status" value="1"/>
</dbReference>
<evidence type="ECO:0000259" key="4">
    <source>
        <dbReference type="Pfam" id="PF10342"/>
    </source>
</evidence>
<evidence type="ECO:0000256" key="2">
    <source>
        <dbReference type="SAM" id="MobiDB-lite"/>
    </source>
</evidence>
<evidence type="ECO:0000313" key="5">
    <source>
        <dbReference type="EMBL" id="EAU30171.1"/>
    </source>
</evidence>
<name>Q0CBA0_ASPTN</name>
<dbReference type="STRING" id="341663.Q0CBA0"/>
<feature type="chain" id="PRO_5004169951" description="Yeast cell wall synthesis Kre9/Knh1-like N-terminal domain-containing protein" evidence="3">
    <location>
        <begin position="19"/>
        <end position="219"/>
    </location>
</feature>
<dbReference type="GeneID" id="4353935"/>
<dbReference type="PANTHER" id="PTHR35185:SF1">
    <property type="entry name" value="UPF0619 GPI-ANCHORED MEMBRANE PROTEIN C1322.10"/>
    <property type="match status" value="1"/>
</dbReference>
<dbReference type="InterPro" id="IPR052479">
    <property type="entry name" value="GPI-anchor_Adhesion_Reg"/>
</dbReference>
<dbReference type="OMA" id="SFDIYLV"/>
<dbReference type="HOGENOM" id="CLU_088618_1_1_1"/>
<evidence type="ECO:0000313" key="6">
    <source>
        <dbReference type="Proteomes" id="UP000007963"/>
    </source>
</evidence>
<dbReference type="EMBL" id="CH476607">
    <property type="protein sequence ID" value="EAU30171.1"/>
    <property type="molecule type" value="Genomic_DNA"/>
</dbReference>
<dbReference type="AlphaFoldDB" id="Q0CBA0"/>
<sequence>MRLSVVSSILPFVASVGALTVTEPKEFAEVDPSNSFKVKWTSVDTDASHFDLYLVNNAVYPPVEKKLASDVDTSDGSYTVDGISGLSNGGGYQINLLANDGHNTGILAQSEQFNVTGSSSSSSTTLATSSKSTTSTSTAKSTTDTTTTTSSGTSTATSTSTSTGSLAKSTGASHTTGGSGASISGTGAADVNNTNAAGSLSSPMLAVAGVMAGVFAWAL</sequence>
<reference evidence="6" key="1">
    <citation type="submission" date="2005-09" db="EMBL/GenBank/DDBJ databases">
        <title>Annotation of the Aspergillus terreus NIH2624 genome.</title>
        <authorList>
            <person name="Birren B.W."/>
            <person name="Lander E.S."/>
            <person name="Galagan J.E."/>
            <person name="Nusbaum C."/>
            <person name="Devon K."/>
            <person name="Henn M."/>
            <person name="Ma L.-J."/>
            <person name="Jaffe D.B."/>
            <person name="Butler J."/>
            <person name="Alvarez P."/>
            <person name="Gnerre S."/>
            <person name="Grabherr M."/>
            <person name="Kleber M."/>
            <person name="Mauceli E.W."/>
            <person name="Brockman W."/>
            <person name="Rounsley S."/>
            <person name="Young S.K."/>
            <person name="LaButti K."/>
            <person name="Pushparaj V."/>
            <person name="DeCaprio D."/>
            <person name="Crawford M."/>
            <person name="Koehrsen M."/>
            <person name="Engels R."/>
            <person name="Montgomery P."/>
            <person name="Pearson M."/>
            <person name="Howarth C."/>
            <person name="Larson L."/>
            <person name="Luoma S."/>
            <person name="White J."/>
            <person name="Alvarado L."/>
            <person name="Kodira C.D."/>
            <person name="Zeng Q."/>
            <person name="Oleary S."/>
            <person name="Yandava C."/>
            <person name="Denning D.W."/>
            <person name="Nierman W.C."/>
            <person name="Milne T."/>
            <person name="Madden K."/>
        </authorList>
    </citation>
    <scope>NUCLEOTIDE SEQUENCE [LARGE SCALE GENOMIC DNA]</scope>
    <source>
        <strain evidence="6">NIH 2624 / FGSC A1156</strain>
    </source>
</reference>
<dbReference type="OrthoDB" id="5316007at2759"/>
<dbReference type="InterPro" id="IPR018466">
    <property type="entry name" value="Kre9/Knh1-like_N"/>
</dbReference>
<proteinExistence type="predicted"/>